<accession>A0A232ENE9</accession>
<comment type="caution">
    <text evidence="1">The sequence shown here is derived from an EMBL/GenBank/DDBJ whole genome shotgun (WGS) entry which is preliminary data.</text>
</comment>
<name>A0A232ENE9_9HYME</name>
<sequence>MCVTPRIFPLLLRVCVRRMIFRIAVAGDRYLAAVSGSNDLLVCCQENYGCKSNE</sequence>
<gene>
    <name evidence="1" type="ORF">TSAR_002002</name>
</gene>
<dbReference type="AlphaFoldDB" id="A0A232ENE9"/>
<organism evidence="1 2">
    <name type="scientific">Trichomalopsis sarcophagae</name>
    <dbReference type="NCBI Taxonomy" id="543379"/>
    <lineage>
        <taxon>Eukaryota</taxon>
        <taxon>Metazoa</taxon>
        <taxon>Ecdysozoa</taxon>
        <taxon>Arthropoda</taxon>
        <taxon>Hexapoda</taxon>
        <taxon>Insecta</taxon>
        <taxon>Pterygota</taxon>
        <taxon>Neoptera</taxon>
        <taxon>Endopterygota</taxon>
        <taxon>Hymenoptera</taxon>
        <taxon>Apocrita</taxon>
        <taxon>Proctotrupomorpha</taxon>
        <taxon>Chalcidoidea</taxon>
        <taxon>Pteromalidae</taxon>
        <taxon>Pteromalinae</taxon>
        <taxon>Trichomalopsis</taxon>
    </lineage>
</organism>
<dbReference type="Proteomes" id="UP000215335">
    <property type="component" value="Unassembled WGS sequence"/>
</dbReference>
<keyword evidence="2" id="KW-1185">Reference proteome</keyword>
<dbReference type="EMBL" id="NNAY01003183">
    <property type="protein sequence ID" value="OXU19851.1"/>
    <property type="molecule type" value="Genomic_DNA"/>
</dbReference>
<evidence type="ECO:0000313" key="2">
    <source>
        <dbReference type="Proteomes" id="UP000215335"/>
    </source>
</evidence>
<protein>
    <submittedName>
        <fullName evidence="1">Uncharacterized protein</fullName>
    </submittedName>
</protein>
<reference evidence="1 2" key="1">
    <citation type="journal article" date="2017" name="Curr. Biol.">
        <title>The Evolution of Venom by Co-option of Single-Copy Genes.</title>
        <authorList>
            <person name="Martinson E.O."/>
            <person name="Mrinalini"/>
            <person name="Kelkar Y.D."/>
            <person name="Chang C.H."/>
            <person name="Werren J.H."/>
        </authorList>
    </citation>
    <scope>NUCLEOTIDE SEQUENCE [LARGE SCALE GENOMIC DNA]</scope>
    <source>
        <strain evidence="1 2">Alberta</strain>
        <tissue evidence="1">Whole body</tissue>
    </source>
</reference>
<proteinExistence type="predicted"/>
<evidence type="ECO:0000313" key="1">
    <source>
        <dbReference type="EMBL" id="OXU19851.1"/>
    </source>
</evidence>